<dbReference type="EMBL" id="MFIZ01000005">
    <property type="protein sequence ID" value="OGG12040.1"/>
    <property type="molecule type" value="Genomic_DNA"/>
</dbReference>
<dbReference type="Gene3D" id="2.60.40.420">
    <property type="entry name" value="Cupredoxins - blue copper proteins"/>
    <property type="match status" value="1"/>
</dbReference>
<organism evidence="3 4">
    <name type="scientific">Candidatus Gottesmanbacteria bacterium RBG_13_45_10</name>
    <dbReference type="NCBI Taxonomy" id="1798370"/>
    <lineage>
        <taxon>Bacteria</taxon>
        <taxon>Candidatus Gottesmaniibacteriota</taxon>
    </lineage>
</organism>
<keyword evidence="1" id="KW-0812">Transmembrane</keyword>
<dbReference type="AlphaFoldDB" id="A0A1F5ZHV9"/>
<name>A0A1F5ZHV9_9BACT</name>
<evidence type="ECO:0000256" key="1">
    <source>
        <dbReference type="SAM" id="Phobius"/>
    </source>
</evidence>
<evidence type="ECO:0000313" key="3">
    <source>
        <dbReference type="EMBL" id="OGG12040.1"/>
    </source>
</evidence>
<comment type="caution">
    <text evidence="3">The sequence shown here is derived from an EMBL/GenBank/DDBJ whole genome shotgun (WGS) entry which is preliminary data.</text>
</comment>
<sequence>MEKFIVTIFGIGLIAGIYWFFFGKKDKITEVHGSIMITVEGGYKPKTIKVAKDKVTTLIFLRKDTNSCLEDLIIPDFKIKKFLPMHTPVTITLSPTKPGKFNFHCGMNMFHGTIEVV</sequence>
<dbReference type="SUPFAM" id="SSF49503">
    <property type="entry name" value="Cupredoxins"/>
    <property type="match status" value="1"/>
</dbReference>
<proteinExistence type="predicted"/>
<dbReference type="STRING" id="1798370.A2Z00_03365"/>
<gene>
    <name evidence="3" type="ORF">A2Z00_03365</name>
</gene>
<reference evidence="3 4" key="1">
    <citation type="journal article" date="2016" name="Nat. Commun.">
        <title>Thousands of microbial genomes shed light on interconnected biogeochemical processes in an aquifer system.</title>
        <authorList>
            <person name="Anantharaman K."/>
            <person name="Brown C.T."/>
            <person name="Hug L.A."/>
            <person name="Sharon I."/>
            <person name="Castelle C.J."/>
            <person name="Probst A.J."/>
            <person name="Thomas B.C."/>
            <person name="Singh A."/>
            <person name="Wilkins M.J."/>
            <person name="Karaoz U."/>
            <person name="Brodie E.L."/>
            <person name="Williams K.H."/>
            <person name="Hubbard S.S."/>
            <person name="Banfield J.F."/>
        </authorList>
    </citation>
    <scope>NUCLEOTIDE SEQUENCE [LARGE SCALE GENOMIC DNA]</scope>
</reference>
<keyword evidence="1" id="KW-0472">Membrane</keyword>
<feature type="domain" description="EfeO-type cupredoxin-like" evidence="2">
    <location>
        <begin position="14"/>
        <end position="114"/>
    </location>
</feature>
<accession>A0A1F5ZHV9</accession>
<feature type="transmembrane region" description="Helical" evidence="1">
    <location>
        <begin position="6"/>
        <end position="22"/>
    </location>
</feature>
<evidence type="ECO:0000313" key="4">
    <source>
        <dbReference type="Proteomes" id="UP000177268"/>
    </source>
</evidence>
<evidence type="ECO:0000259" key="2">
    <source>
        <dbReference type="Pfam" id="PF13473"/>
    </source>
</evidence>
<dbReference type="Proteomes" id="UP000177268">
    <property type="component" value="Unassembled WGS sequence"/>
</dbReference>
<dbReference type="InterPro" id="IPR008972">
    <property type="entry name" value="Cupredoxin"/>
</dbReference>
<protein>
    <recommendedName>
        <fullName evidence="2">EfeO-type cupredoxin-like domain-containing protein</fullName>
    </recommendedName>
</protein>
<dbReference type="Pfam" id="PF13473">
    <property type="entry name" value="Cupredoxin_1"/>
    <property type="match status" value="1"/>
</dbReference>
<dbReference type="InterPro" id="IPR028096">
    <property type="entry name" value="EfeO_Cupredoxin"/>
</dbReference>
<keyword evidence="1" id="KW-1133">Transmembrane helix</keyword>